<dbReference type="InterPro" id="IPR001764">
    <property type="entry name" value="Glyco_hydro_3_N"/>
</dbReference>
<dbReference type="EMBL" id="FOTR01000011">
    <property type="protein sequence ID" value="SFM26678.1"/>
    <property type="molecule type" value="Genomic_DNA"/>
</dbReference>
<dbReference type="GO" id="GO:0005975">
    <property type="term" value="P:carbohydrate metabolic process"/>
    <property type="evidence" value="ECO:0007669"/>
    <property type="project" value="InterPro"/>
</dbReference>
<gene>
    <name evidence="8" type="ORF">SAMN04487943_11152</name>
</gene>
<evidence type="ECO:0000313" key="8">
    <source>
        <dbReference type="EMBL" id="SFM26678.1"/>
    </source>
</evidence>
<dbReference type="InterPro" id="IPR036881">
    <property type="entry name" value="Glyco_hydro_3_C_sf"/>
</dbReference>
<evidence type="ECO:0000256" key="4">
    <source>
        <dbReference type="RuleBase" id="RU361161"/>
    </source>
</evidence>
<dbReference type="PANTHER" id="PTHR42715:SF10">
    <property type="entry name" value="BETA-GLUCOSIDASE"/>
    <property type="match status" value="1"/>
</dbReference>
<dbReference type="Gene3D" id="3.20.20.300">
    <property type="entry name" value="Glycoside hydrolase, family 3, N-terminal domain"/>
    <property type="match status" value="1"/>
</dbReference>
<dbReference type="STRING" id="334253.SAMN04487943_11152"/>
<feature type="chain" id="PRO_5011762274" evidence="6">
    <location>
        <begin position="26"/>
        <end position="763"/>
    </location>
</feature>
<dbReference type="Pfam" id="PF00933">
    <property type="entry name" value="Glyco_hydro_3"/>
    <property type="match status" value="1"/>
</dbReference>
<evidence type="ECO:0000256" key="3">
    <source>
        <dbReference type="ARBA" id="ARBA00023277"/>
    </source>
</evidence>
<dbReference type="InterPro" id="IPR002772">
    <property type="entry name" value="Glyco_hydro_3_C"/>
</dbReference>
<protein>
    <submittedName>
        <fullName evidence="8">Beta-glucosidase</fullName>
    </submittedName>
</protein>
<dbReference type="Proteomes" id="UP000198565">
    <property type="component" value="Unassembled WGS sequence"/>
</dbReference>
<evidence type="ECO:0000256" key="1">
    <source>
        <dbReference type="ARBA" id="ARBA00005336"/>
    </source>
</evidence>
<feature type="region of interest" description="Disordered" evidence="5">
    <location>
        <begin position="434"/>
        <end position="461"/>
    </location>
</feature>
<dbReference type="InterPro" id="IPR013783">
    <property type="entry name" value="Ig-like_fold"/>
</dbReference>
<dbReference type="RefSeq" id="WP_245780842.1">
    <property type="nucleotide sequence ID" value="NZ_FOTR01000011.1"/>
</dbReference>
<name>A0A1I4PG44_9BACI</name>
<dbReference type="InterPro" id="IPR017853">
    <property type="entry name" value="GH"/>
</dbReference>
<reference evidence="9" key="1">
    <citation type="submission" date="2016-10" db="EMBL/GenBank/DDBJ databases">
        <authorList>
            <person name="Varghese N."/>
            <person name="Submissions S."/>
        </authorList>
    </citation>
    <scope>NUCLEOTIDE SEQUENCE [LARGE SCALE GENOMIC DNA]</scope>
    <source>
        <strain evidence="9">CGMCC 1.4250</strain>
    </source>
</reference>
<dbReference type="InterPro" id="IPR050288">
    <property type="entry name" value="Cellulose_deg_GH3"/>
</dbReference>
<feature type="signal peptide" evidence="6">
    <location>
        <begin position="1"/>
        <end position="25"/>
    </location>
</feature>
<dbReference type="Gene3D" id="2.60.40.10">
    <property type="entry name" value="Immunoglobulins"/>
    <property type="match status" value="1"/>
</dbReference>
<dbReference type="Pfam" id="PF14310">
    <property type="entry name" value="Fn3-like"/>
    <property type="match status" value="1"/>
</dbReference>
<dbReference type="AlphaFoldDB" id="A0A1I4PG44"/>
<evidence type="ECO:0000313" key="9">
    <source>
        <dbReference type="Proteomes" id="UP000198565"/>
    </source>
</evidence>
<accession>A0A1I4PG44</accession>
<dbReference type="PROSITE" id="PS00775">
    <property type="entry name" value="GLYCOSYL_HYDROL_F3"/>
    <property type="match status" value="1"/>
</dbReference>
<evidence type="ECO:0000256" key="6">
    <source>
        <dbReference type="SAM" id="SignalP"/>
    </source>
</evidence>
<dbReference type="SMART" id="SM01217">
    <property type="entry name" value="Fn3_like"/>
    <property type="match status" value="1"/>
</dbReference>
<comment type="similarity">
    <text evidence="1 4">Belongs to the glycosyl hydrolase 3 family.</text>
</comment>
<dbReference type="SUPFAM" id="SSF51445">
    <property type="entry name" value="(Trans)glycosidases"/>
    <property type="match status" value="1"/>
</dbReference>
<organism evidence="8 9">
    <name type="scientific">Gracilibacillus orientalis</name>
    <dbReference type="NCBI Taxonomy" id="334253"/>
    <lineage>
        <taxon>Bacteria</taxon>
        <taxon>Bacillati</taxon>
        <taxon>Bacillota</taxon>
        <taxon>Bacilli</taxon>
        <taxon>Bacillales</taxon>
        <taxon>Bacillaceae</taxon>
        <taxon>Gracilibacillus</taxon>
    </lineage>
</organism>
<proteinExistence type="inferred from homology"/>
<dbReference type="SUPFAM" id="SSF52279">
    <property type="entry name" value="Beta-D-glucan exohydrolase, C-terminal domain"/>
    <property type="match status" value="1"/>
</dbReference>
<sequence>MLKKVISMLALVVLMLTSFSVPIFAVEETEAPQLRQDNIDEVIAAMTLDEKAKVVTGIGWAAFNDELGAAGKTHEIPRLGIPSIALADGPAGVRINPTRENTEDTFYATAFPIATAVASSWDTAVAEQVGTAMGNELKEYGVDVLLAPALNLHRNPLNGRNFEYYSEDPLVSGKMTAAVVNGVESNGVGATIKHFVANNQETNRQSIDTIVSQQALREMYLKGFEIAVKESQPWAVMSAYNKLNGVYTPQNSELLTDVLREDWGFEGLVMTDWGGGDDPVAAMEAENDLLMPGSEQQSDAIIAAVENDELDEALLDRNVKNILNIVVQTPSFLGYEHFDNPDLEAHAQVSREAATEGMVLLENHEQVLPIQENLSIGLFGNGQVDTIKGGTGSGDVNVEHTVTITEGLQAAGYTLDEELVESYQSYVDDLKSLPEYQPPSSFQPAPPLPEREVTAEEAQSYAESSDVGMIVISRNSGEFADRTATEGDFYLTETEHANIDTVSNAFHDEGKQVVTVLNIGGPIEMMSWKDKVDAILLAWQPGSEAGHAIADVLSGKVNPSGKLATTFPKDYLDTPSVDNFPGYPEEDPTEVVYEEDLYVGYRYHHTFDVKPAYEFGYGLSYTEFDYNKIRVNKNGRFKDKITVFSSITNSGDVAGKEAVQVYVSAPDSSIENPDIELAAFTKTDTIRPGKKENIKIDITASDIASFDESKSAWVVEKGTYELHVASSSETVEGTTSFTVPENIVVEEVNDVLVPEQDINRLTK</sequence>
<dbReference type="InterPro" id="IPR026891">
    <property type="entry name" value="Fn3-like"/>
</dbReference>
<keyword evidence="3" id="KW-0119">Carbohydrate metabolism</keyword>
<dbReference type="Gene3D" id="3.40.50.1700">
    <property type="entry name" value="Glycoside hydrolase family 3 C-terminal domain"/>
    <property type="match status" value="1"/>
</dbReference>
<keyword evidence="9" id="KW-1185">Reference proteome</keyword>
<dbReference type="Pfam" id="PF01915">
    <property type="entry name" value="Glyco_hydro_3_C"/>
    <property type="match status" value="1"/>
</dbReference>
<feature type="domain" description="Fibronectin type III-like" evidence="7">
    <location>
        <begin position="657"/>
        <end position="728"/>
    </location>
</feature>
<dbReference type="PANTHER" id="PTHR42715">
    <property type="entry name" value="BETA-GLUCOSIDASE"/>
    <property type="match status" value="1"/>
</dbReference>
<keyword evidence="6" id="KW-0732">Signal</keyword>
<dbReference type="GO" id="GO:0004553">
    <property type="term" value="F:hydrolase activity, hydrolyzing O-glycosyl compounds"/>
    <property type="evidence" value="ECO:0007669"/>
    <property type="project" value="InterPro"/>
</dbReference>
<dbReference type="InterPro" id="IPR036962">
    <property type="entry name" value="Glyco_hydro_3_N_sf"/>
</dbReference>
<dbReference type="PRINTS" id="PR00133">
    <property type="entry name" value="GLHYDRLASE3"/>
</dbReference>
<keyword evidence="2 4" id="KW-0378">Hydrolase</keyword>
<dbReference type="InterPro" id="IPR019800">
    <property type="entry name" value="Glyco_hydro_3_AS"/>
</dbReference>
<evidence type="ECO:0000256" key="5">
    <source>
        <dbReference type="SAM" id="MobiDB-lite"/>
    </source>
</evidence>
<evidence type="ECO:0000259" key="7">
    <source>
        <dbReference type="SMART" id="SM01217"/>
    </source>
</evidence>
<evidence type="ECO:0000256" key="2">
    <source>
        <dbReference type="ARBA" id="ARBA00022801"/>
    </source>
</evidence>
<keyword evidence="4" id="KW-0326">Glycosidase</keyword>